<dbReference type="STRING" id="320771.Cflav_PD4035"/>
<dbReference type="EMBL" id="ABOX02000013">
    <property type="protein sequence ID" value="EEF60866.1"/>
    <property type="molecule type" value="Genomic_DNA"/>
</dbReference>
<dbReference type="AlphaFoldDB" id="B9XGU5"/>
<proteinExistence type="predicted"/>
<dbReference type="Proteomes" id="UP000003688">
    <property type="component" value="Unassembled WGS sequence"/>
</dbReference>
<comment type="caution">
    <text evidence="1">The sequence shown here is derived from an EMBL/GenBank/DDBJ whole genome shotgun (WGS) entry which is preliminary data.</text>
</comment>
<accession>B9XGU5</accession>
<sequence length="64" mass="6912">MLVSIPFNSSLTMTALIQSIEFALHPGGGEDMCLCIEWEPGLLEILRGLDSGDEVFEVTTDGPD</sequence>
<organism evidence="1 2">
    <name type="scientific">Pedosphaera parvula (strain Ellin514)</name>
    <dbReference type="NCBI Taxonomy" id="320771"/>
    <lineage>
        <taxon>Bacteria</taxon>
        <taxon>Pseudomonadati</taxon>
        <taxon>Verrucomicrobiota</taxon>
        <taxon>Pedosphaerae</taxon>
        <taxon>Pedosphaerales</taxon>
        <taxon>Pedosphaeraceae</taxon>
        <taxon>Pedosphaera</taxon>
    </lineage>
</organism>
<reference evidence="1 2" key="1">
    <citation type="journal article" date="2011" name="J. Bacteriol.">
        <title>Genome sequence of 'Pedosphaera parvula' Ellin514, an aerobic Verrucomicrobial isolate from pasture soil.</title>
        <authorList>
            <person name="Kant R."/>
            <person name="van Passel M.W."/>
            <person name="Sangwan P."/>
            <person name="Palva A."/>
            <person name="Lucas S."/>
            <person name="Copeland A."/>
            <person name="Lapidus A."/>
            <person name="Glavina Del Rio T."/>
            <person name="Dalin E."/>
            <person name="Tice H."/>
            <person name="Bruce D."/>
            <person name="Goodwin L."/>
            <person name="Pitluck S."/>
            <person name="Chertkov O."/>
            <person name="Larimer F.W."/>
            <person name="Land M.L."/>
            <person name="Hauser L."/>
            <person name="Brettin T.S."/>
            <person name="Detter J.C."/>
            <person name="Han S."/>
            <person name="de Vos W.M."/>
            <person name="Janssen P.H."/>
            <person name="Smidt H."/>
        </authorList>
    </citation>
    <scope>NUCLEOTIDE SEQUENCE [LARGE SCALE GENOMIC DNA]</scope>
    <source>
        <strain evidence="1 2">Ellin514</strain>
    </source>
</reference>
<evidence type="ECO:0000313" key="2">
    <source>
        <dbReference type="Proteomes" id="UP000003688"/>
    </source>
</evidence>
<gene>
    <name evidence="1" type="ORF">Cflav_PD4035</name>
</gene>
<protein>
    <submittedName>
        <fullName evidence="1">Uncharacterized protein</fullName>
    </submittedName>
</protein>
<name>B9XGU5_PEDPL</name>
<keyword evidence="2" id="KW-1185">Reference proteome</keyword>
<dbReference type="RefSeq" id="WP_007415041.1">
    <property type="nucleotide sequence ID" value="NZ_ABOX02000013.1"/>
</dbReference>
<evidence type="ECO:0000313" key="1">
    <source>
        <dbReference type="EMBL" id="EEF60866.1"/>
    </source>
</evidence>